<feature type="binding site" evidence="11">
    <location>
        <begin position="67"/>
        <end position="69"/>
    </location>
    <ligand>
        <name>FMN</name>
        <dbReference type="ChEBI" id="CHEBI:58210"/>
    </ligand>
</feature>
<evidence type="ECO:0000256" key="9">
    <source>
        <dbReference type="ARBA" id="ARBA00023235"/>
    </source>
</evidence>
<dbReference type="InterPro" id="IPR013785">
    <property type="entry name" value="Aldolase_TIM"/>
</dbReference>
<comment type="catalytic activity">
    <reaction evidence="11">
        <text>isopentenyl diphosphate = dimethylallyl diphosphate</text>
        <dbReference type="Rhea" id="RHEA:23284"/>
        <dbReference type="ChEBI" id="CHEBI:57623"/>
        <dbReference type="ChEBI" id="CHEBI:128769"/>
        <dbReference type="EC" id="5.3.3.2"/>
    </reaction>
</comment>
<comment type="cofactor">
    <cofactor evidence="1 11">
        <name>FMN</name>
        <dbReference type="ChEBI" id="CHEBI:58210"/>
    </cofactor>
</comment>
<evidence type="ECO:0000259" key="12">
    <source>
        <dbReference type="Pfam" id="PF01070"/>
    </source>
</evidence>
<proteinExistence type="inferred from homology"/>
<comment type="function">
    <text evidence="11">Involved in the biosynthesis of isoprenoids. Catalyzes the 1,3-allylic rearrangement of the homoallylic substrate isopentenyl (IPP) to its allylic isomer, dimethylallyl diphosphate (DMAPP).</text>
</comment>
<keyword evidence="9 11" id="KW-0413">Isomerase</keyword>
<dbReference type="SUPFAM" id="SSF51395">
    <property type="entry name" value="FMN-linked oxidoreductases"/>
    <property type="match status" value="1"/>
</dbReference>
<dbReference type="GO" id="GO:0004452">
    <property type="term" value="F:isopentenyl-diphosphate delta-isomerase activity"/>
    <property type="evidence" value="ECO:0007669"/>
    <property type="project" value="UniProtKB-EC"/>
</dbReference>
<feature type="binding site" evidence="11">
    <location>
        <begin position="10"/>
        <end position="11"/>
    </location>
    <ligand>
        <name>substrate</name>
    </ligand>
</feature>
<keyword evidence="2 11" id="KW-0963">Cytoplasm</keyword>
<keyword evidence="8 11" id="KW-0414">Isoprene biosynthesis</keyword>
<organism evidence="13 14">
    <name type="scientific">Streptococcus gallinaceus</name>
    <dbReference type="NCBI Taxonomy" id="165758"/>
    <lineage>
        <taxon>Bacteria</taxon>
        <taxon>Bacillati</taxon>
        <taxon>Bacillota</taxon>
        <taxon>Bacilli</taxon>
        <taxon>Lactobacillales</taxon>
        <taxon>Streptococcaceae</taxon>
        <taxon>Streptococcus</taxon>
    </lineage>
</organism>
<keyword evidence="6 11" id="KW-0460">Magnesium</keyword>
<keyword evidence="4 11" id="KW-0288">FMN</keyword>
<feature type="binding site" evidence="11">
    <location>
        <position position="218"/>
    </location>
    <ligand>
        <name>FMN</name>
        <dbReference type="ChEBI" id="CHEBI:58210"/>
    </ligand>
</feature>
<feature type="binding site" evidence="11">
    <location>
        <position position="213"/>
    </location>
    <ligand>
        <name>FMN</name>
        <dbReference type="ChEBI" id="CHEBI:58210"/>
    </ligand>
</feature>
<comment type="similarity">
    <text evidence="11">Belongs to the IPP isomerase type 2 family.</text>
</comment>
<feature type="binding site" evidence="11">
    <location>
        <position position="97"/>
    </location>
    <ligand>
        <name>FMN</name>
        <dbReference type="ChEBI" id="CHEBI:58210"/>
    </ligand>
</feature>
<evidence type="ECO:0000256" key="4">
    <source>
        <dbReference type="ARBA" id="ARBA00022643"/>
    </source>
</evidence>
<feature type="binding site" evidence="11">
    <location>
        <begin position="266"/>
        <end position="268"/>
    </location>
    <ligand>
        <name>FMN</name>
        <dbReference type="ChEBI" id="CHEBI:58210"/>
    </ligand>
</feature>
<comment type="subcellular location">
    <subcellularLocation>
        <location evidence="11">Cytoplasm</location>
    </subcellularLocation>
</comment>
<dbReference type="InterPro" id="IPR000262">
    <property type="entry name" value="FMN-dep_DH"/>
</dbReference>
<evidence type="ECO:0000256" key="3">
    <source>
        <dbReference type="ARBA" id="ARBA00022630"/>
    </source>
</evidence>
<dbReference type="InterPro" id="IPR011179">
    <property type="entry name" value="IPdP_isomerase"/>
</dbReference>
<dbReference type="HAMAP" id="MF_00354">
    <property type="entry name" value="Idi_2"/>
    <property type="match status" value="1"/>
</dbReference>
<sequence length="366" mass="40531">MFIYDYFANRKDQHVDLALHQYCEETARDFEEARFVHQSLPQMSVEDVDISTTVAGIELPTPYYINAMTGGTKKTGEINQTIGIMSCLSKTPVASGSVSAAIKDPEVAKTFSVLRFENPKGIIFANLGAHHDVENAKRAVDLLEANALQIHLNAPQELVMSEGDRDFSMWLTNIEKIVKEIEVPVIVKEVGFGMSRETVEQLTSVGVQTIDVSGTGGTDFVKIESARRVLDSYDFLEGWGNSTVASLVEAMNMPDQIRPQVLASGGVKNPLDIIKALSLGADAVGLSNRFLKIFTSERGLEPMLSELNSFKDYTRSLMTLVGARNVAELRQKDIILGANVQRWCEARGIDWKQYASRSANHRNVRK</sequence>
<feature type="binding site" evidence="11">
    <location>
        <position position="126"/>
    </location>
    <ligand>
        <name>FMN</name>
        <dbReference type="ChEBI" id="CHEBI:58210"/>
    </ligand>
</feature>
<dbReference type="PANTHER" id="PTHR43665">
    <property type="entry name" value="ISOPENTENYL-DIPHOSPHATE DELTA-ISOMERASE"/>
    <property type="match status" value="1"/>
</dbReference>
<keyword evidence="3 11" id="KW-0285">Flavoprotein</keyword>
<evidence type="ECO:0000256" key="10">
    <source>
        <dbReference type="ARBA" id="ARBA00025810"/>
    </source>
</evidence>
<reference evidence="13 14" key="1">
    <citation type="submission" date="2024-06" db="EMBL/GenBank/DDBJ databases">
        <title>Genomic Encyclopedia of Type Strains, Phase IV (KMG-IV): sequencing the most valuable type-strain genomes for metagenomic binning, comparative biology and taxonomic classification.</title>
        <authorList>
            <person name="Goeker M."/>
        </authorList>
    </citation>
    <scope>NUCLEOTIDE SEQUENCE [LARGE SCALE GENOMIC DNA]</scope>
    <source>
        <strain evidence="13 14">DSM 15349</strain>
    </source>
</reference>
<keyword evidence="7 11" id="KW-0521">NADP</keyword>
<evidence type="ECO:0000256" key="2">
    <source>
        <dbReference type="ARBA" id="ARBA00022490"/>
    </source>
</evidence>
<dbReference type="PIRSF" id="PIRSF003314">
    <property type="entry name" value="IPP_isomerase"/>
    <property type="match status" value="1"/>
</dbReference>
<comment type="caution">
    <text evidence="13">The sequence shown here is derived from an EMBL/GenBank/DDBJ whole genome shotgun (WGS) entry which is preliminary data.</text>
</comment>
<feature type="binding site" evidence="11">
    <location>
        <position position="156"/>
    </location>
    <ligand>
        <name>substrate</name>
    </ligand>
</feature>
<evidence type="ECO:0000256" key="5">
    <source>
        <dbReference type="ARBA" id="ARBA00022723"/>
    </source>
</evidence>
<protein>
    <recommendedName>
        <fullName evidence="11">Isopentenyl-diphosphate delta-isomerase</fullName>
        <shortName evidence="11">IPP isomerase</shortName>
        <ecNumber evidence="11">5.3.3.2</ecNumber>
    </recommendedName>
    <alternativeName>
        <fullName evidence="11">Isopentenyl diphosphate:dimethylallyl diphosphate isomerase</fullName>
    </alternativeName>
    <alternativeName>
        <fullName evidence="11">Isopentenyl pyrophosphate isomerase</fullName>
    </alternativeName>
    <alternativeName>
        <fullName evidence="11">Type 2 isopentenyl diphosphate isomerase</fullName>
        <shortName evidence="11">IDI-2</shortName>
    </alternativeName>
</protein>
<evidence type="ECO:0000256" key="6">
    <source>
        <dbReference type="ARBA" id="ARBA00022842"/>
    </source>
</evidence>
<dbReference type="EC" id="5.3.3.2" evidence="11"/>
<dbReference type="EMBL" id="JBEPMK010000004">
    <property type="protein sequence ID" value="MET3644745.1"/>
    <property type="molecule type" value="Genomic_DNA"/>
</dbReference>
<dbReference type="PANTHER" id="PTHR43665:SF1">
    <property type="entry name" value="ISOPENTENYL-DIPHOSPHATE DELTA-ISOMERASE"/>
    <property type="match status" value="1"/>
</dbReference>
<dbReference type="Pfam" id="PF01070">
    <property type="entry name" value="FMN_dh"/>
    <property type="match status" value="1"/>
</dbReference>
<evidence type="ECO:0000256" key="1">
    <source>
        <dbReference type="ARBA" id="ARBA00001917"/>
    </source>
</evidence>
<accession>A0ABV2JLE0</accession>
<dbReference type="Gene3D" id="3.20.20.70">
    <property type="entry name" value="Aldolase class I"/>
    <property type="match status" value="1"/>
</dbReference>
<dbReference type="Proteomes" id="UP001549055">
    <property type="component" value="Unassembled WGS sequence"/>
</dbReference>
<comment type="cofactor">
    <cofactor evidence="11">
        <name>NADPH</name>
        <dbReference type="ChEBI" id="CHEBI:57783"/>
    </cofactor>
</comment>
<keyword evidence="14" id="KW-1185">Reference proteome</keyword>
<comment type="subunit">
    <text evidence="10 11">Homooctamer. Dimer of tetramers.</text>
</comment>
<evidence type="ECO:0000313" key="13">
    <source>
        <dbReference type="EMBL" id="MET3644745.1"/>
    </source>
</evidence>
<evidence type="ECO:0000256" key="7">
    <source>
        <dbReference type="ARBA" id="ARBA00022857"/>
    </source>
</evidence>
<dbReference type="RefSeq" id="WP_354281149.1">
    <property type="nucleotide sequence ID" value="NZ_JBEPMK010000004.1"/>
</dbReference>
<comment type="caution">
    <text evidence="11">Lacks conserved residue(s) required for the propagation of feature annotation.</text>
</comment>
<evidence type="ECO:0000256" key="8">
    <source>
        <dbReference type="ARBA" id="ARBA00023229"/>
    </source>
</evidence>
<feature type="binding site" evidence="11">
    <location>
        <position position="157"/>
    </location>
    <ligand>
        <name>Mg(2+)</name>
        <dbReference type="ChEBI" id="CHEBI:18420"/>
    </ligand>
</feature>
<comment type="cofactor">
    <cofactor evidence="11">
        <name>Mg(2+)</name>
        <dbReference type="ChEBI" id="CHEBI:18420"/>
    </cofactor>
</comment>
<evidence type="ECO:0000313" key="14">
    <source>
        <dbReference type="Proteomes" id="UP001549055"/>
    </source>
</evidence>
<feature type="binding site" evidence="11">
    <location>
        <begin position="287"/>
        <end position="288"/>
    </location>
    <ligand>
        <name>FMN</name>
        <dbReference type="ChEBI" id="CHEBI:58210"/>
    </ligand>
</feature>
<feature type="binding site" evidence="11">
    <location>
        <position position="188"/>
    </location>
    <ligand>
        <name>FMN</name>
        <dbReference type="ChEBI" id="CHEBI:58210"/>
    </ligand>
</feature>
<gene>
    <name evidence="11" type="primary">fni</name>
    <name evidence="13" type="ORF">ABID27_001372</name>
</gene>
<name>A0ABV2JLE0_9STRE</name>
<feature type="domain" description="FMN-dependent dehydrogenase" evidence="12">
    <location>
        <begin position="168"/>
        <end position="333"/>
    </location>
</feature>
<dbReference type="CDD" id="cd02811">
    <property type="entry name" value="IDI-2_FMN"/>
    <property type="match status" value="1"/>
</dbReference>
<dbReference type="NCBIfam" id="TIGR02151">
    <property type="entry name" value="IPP_isom_2"/>
    <property type="match status" value="1"/>
</dbReference>
<evidence type="ECO:0000256" key="11">
    <source>
        <dbReference type="HAMAP-Rule" id="MF_00354"/>
    </source>
</evidence>
<keyword evidence="5 11" id="KW-0479">Metal-binding</keyword>